<dbReference type="Gene3D" id="3.90.950.10">
    <property type="match status" value="1"/>
</dbReference>
<organism evidence="1">
    <name type="scientific">marine sediment metagenome</name>
    <dbReference type="NCBI Taxonomy" id="412755"/>
    <lineage>
        <taxon>unclassified sequences</taxon>
        <taxon>metagenomes</taxon>
        <taxon>ecological metagenomes</taxon>
    </lineage>
</organism>
<accession>X1HYL2</accession>
<reference evidence="1" key="1">
    <citation type="journal article" date="2014" name="Front. Microbiol.">
        <title>High frequency of phylogenetically diverse reductive dehalogenase-homologous genes in deep subseafloor sedimentary metagenomes.</title>
        <authorList>
            <person name="Kawai M."/>
            <person name="Futagami T."/>
            <person name="Toyoda A."/>
            <person name="Takaki Y."/>
            <person name="Nishi S."/>
            <person name="Hori S."/>
            <person name="Arai W."/>
            <person name="Tsubouchi T."/>
            <person name="Morono Y."/>
            <person name="Uchiyama I."/>
            <person name="Ito T."/>
            <person name="Fujiyama A."/>
            <person name="Inagaki F."/>
            <person name="Takami H."/>
        </authorList>
    </citation>
    <scope>NUCLEOTIDE SEQUENCE</scope>
    <source>
        <strain evidence="1">Expedition CK06-06</strain>
    </source>
</reference>
<proteinExistence type="predicted"/>
<dbReference type="AlphaFoldDB" id="X1HYL2"/>
<dbReference type="InterPro" id="IPR029001">
    <property type="entry name" value="ITPase-like_fam"/>
</dbReference>
<feature type="non-terminal residue" evidence="1">
    <location>
        <position position="1"/>
    </location>
</feature>
<gene>
    <name evidence="1" type="ORF">S03H2_27176</name>
</gene>
<comment type="caution">
    <text evidence="1">The sequence shown here is derived from an EMBL/GenBank/DDBJ whole genome shotgun (WGS) entry which is preliminary data.</text>
</comment>
<dbReference type="SUPFAM" id="SSF52972">
    <property type="entry name" value="ITPase-like"/>
    <property type="match status" value="1"/>
</dbReference>
<sequence length="46" mass="4670">AGKLVELRDILGDALGAGVELVGYDGPEPVEDGDSYAANALIKARA</sequence>
<protein>
    <submittedName>
        <fullName evidence="1">Uncharacterized protein</fullName>
    </submittedName>
</protein>
<dbReference type="EMBL" id="BARU01016152">
    <property type="protein sequence ID" value="GAH58914.1"/>
    <property type="molecule type" value="Genomic_DNA"/>
</dbReference>
<feature type="non-terminal residue" evidence="1">
    <location>
        <position position="46"/>
    </location>
</feature>
<evidence type="ECO:0000313" key="1">
    <source>
        <dbReference type="EMBL" id="GAH58914.1"/>
    </source>
</evidence>
<name>X1HYL2_9ZZZZ</name>